<dbReference type="PROSITE" id="PS51352">
    <property type="entry name" value="THIOREDOXIN_2"/>
    <property type="match status" value="1"/>
</dbReference>
<feature type="chain" id="PRO_5013249463" description="Thioredoxin domain-containing protein" evidence="1">
    <location>
        <begin position="24"/>
        <end position="263"/>
    </location>
</feature>
<dbReference type="OrthoDB" id="74910at2759"/>
<dbReference type="Gene3D" id="3.40.30.10">
    <property type="entry name" value="Glutaredoxin"/>
    <property type="match status" value="2"/>
</dbReference>
<dbReference type="InterPro" id="IPR013766">
    <property type="entry name" value="Thioredoxin_domain"/>
</dbReference>
<sequence length="263" mass="29851">MRPTLALNLICLLLVNSIHFCIADSLYSRADVVELTPKNFDSLVHKSPYPVVVEFYAPWCGHCKSLAPIYKSAAKSGASHVKLYAVNCDDQNNRSLCSKYGIQGFPTLKGFFASNDNEEKIPIDYNGARESKAILDFARTYLKSKVKRFKIEKPQDVQEKIKKFLTLSNAPNALLFTDKSSIPNMWKGLSVGYGERYIFGAIFSHQESLVKEFSVTKYPTIMVIKNGDTIDKAIRYEDEMDYSSVVKFLKKYALPKQIKKEEL</sequence>
<dbReference type="GO" id="GO:0015035">
    <property type="term" value="F:protein-disulfide reductase activity"/>
    <property type="evidence" value="ECO:0007669"/>
    <property type="project" value="TreeGrafter"/>
</dbReference>
<feature type="domain" description="Thioredoxin" evidence="2">
    <location>
        <begin position="24"/>
        <end position="143"/>
    </location>
</feature>
<gene>
    <name evidence="3" type="ORF">AX774_g6141</name>
</gene>
<dbReference type="EMBL" id="LSSK01001193">
    <property type="protein sequence ID" value="OMH80421.1"/>
    <property type="molecule type" value="Genomic_DNA"/>
</dbReference>
<dbReference type="PANTHER" id="PTHR45815:SF3">
    <property type="entry name" value="PROTEIN DISULFIDE-ISOMERASE A6"/>
    <property type="match status" value="1"/>
</dbReference>
<dbReference type="InterPro" id="IPR017937">
    <property type="entry name" value="Thioredoxin_CS"/>
</dbReference>
<evidence type="ECO:0000256" key="1">
    <source>
        <dbReference type="SAM" id="SignalP"/>
    </source>
</evidence>
<protein>
    <recommendedName>
        <fullName evidence="2">Thioredoxin domain-containing protein</fullName>
    </recommendedName>
</protein>
<dbReference type="AlphaFoldDB" id="A0A1R1PHG9"/>
<evidence type="ECO:0000259" key="2">
    <source>
        <dbReference type="PROSITE" id="PS51352"/>
    </source>
</evidence>
<dbReference type="Pfam" id="PF00085">
    <property type="entry name" value="Thioredoxin"/>
    <property type="match status" value="1"/>
</dbReference>
<dbReference type="InterPro" id="IPR036249">
    <property type="entry name" value="Thioredoxin-like_sf"/>
</dbReference>
<dbReference type="GO" id="GO:0034976">
    <property type="term" value="P:response to endoplasmic reticulum stress"/>
    <property type="evidence" value="ECO:0007669"/>
    <property type="project" value="TreeGrafter"/>
</dbReference>
<dbReference type="PRINTS" id="PR00421">
    <property type="entry name" value="THIOREDOXIN"/>
</dbReference>
<dbReference type="PANTHER" id="PTHR45815">
    <property type="entry name" value="PROTEIN DISULFIDE-ISOMERASE A6"/>
    <property type="match status" value="1"/>
</dbReference>
<dbReference type="Proteomes" id="UP000188320">
    <property type="component" value="Unassembled WGS sequence"/>
</dbReference>
<dbReference type="SUPFAM" id="SSF52833">
    <property type="entry name" value="Thioredoxin-like"/>
    <property type="match status" value="2"/>
</dbReference>
<dbReference type="GO" id="GO:0005788">
    <property type="term" value="C:endoplasmic reticulum lumen"/>
    <property type="evidence" value="ECO:0007669"/>
    <property type="project" value="TreeGrafter"/>
</dbReference>
<reference evidence="4" key="1">
    <citation type="submission" date="2017-01" db="EMBL/GenBank/DDBJ databases">
        <authorList>
            <person name="Wang Y."/>
            <person name="White M."/>
            <person name="Kvist S."/>
            <person name="Moncalvo J.-M."/>
        </authorList>
    </citation>
    <scope>NUCLEOTIDE SEQUENCE [LARGE SCALE GENOMIC DNA]</scope>
    <source>
        <strain evidence="4">COL-18-3</strain>
    </source>
</reference>
<evidence type="ECO:0000313" key="3">
    <source>
        <dbReference type="EMBL" id="OMH80421.1"/>
    </source>
</evidence>
<keyword evidence="4" id="KW-1185">Reference proteome</keyword>
<proteinExistence type="predicted"/>
<dbReference type="PROSITE" id="PS00194">
    <property type="entry name" value="THIOREDOXIN_1"/>
    <property type="match status" value="1"/>
</dbReference>
<accession>A0A1R1PHG9</accession>
<name>A0A1R1PHG9_ZANCU</name>
<feature type="signal peptide" evidence="1">
    <location>
        <begin position="1"/>
        <end position="23"/>
    </location>
</feature>
<comment type="caution">
    <text evidence="3">The sequence shown here is derived from an EMBL/GenBank/DDBJ whole genome shotgun (WGS) entry which is preliminary data.</text>
</comment>
<evidence type="ECO:0000313" key="4">
    <source>
        <dbReference type="Proteomes" id="UP000188320"/>
    </source>
</evidence>
<organism evidence="3 4">
    <name type="scientific">Zancudomyces culisetae</name>
    <name type="common">Gut fungus</name>
    <name type="synonym">Smittium culisetae</name>
    <dbReference type="NCBI Taxonomy" id="1213189"/>
    <lineage>
        <taxon>Eukaryota</taxon>
        <taxon>Fungi</taxon>
        <taxon>Fungi incertae sedis</taxon>
        <taxon>Zoopagomycota</taxon>
        <taxon>Kickxellomycotina</taxon>
        <taxon>Harpellomycetes</taxon>
        <taxon>Harpellales</taxon>
        <taxon>Legeriomycetaceae</taxon>
        <taxon>Zancudomyces</taxon>
    </lineage>
</organism>
<keyword evidence="1" id="KW-0732">Signal</keyword>